<dbReference type="InterPro" id="IPR007197">
    <property type="entry name" value="rSAM"/>
</dbReference>
<dbReference type="AlphaFoldDB" id="A0AA94PRQ8"/>
<evidence type="ECO:0000313" key="10">
    <source>
        <dbReference type="EMBL" id="TDT91752.1"/>
    </source>
</evidence>
<feature type="domain" description="Radical SAM core" evidence="9">
    <location>
        <begin position="565"/>
        <end position="776"/>
    </location>
</feature>
<dbReference type="SMART" id="SM00317">
    <property type="entry name" value="SET"/>
    <property type="match status" value="1"/>
</dbReference>
<dbReference type="InterPro" id="IPR001214">
    <property type="entry name" value="SET_dom"/>
</dbReference>
<organism evidence="10 11">
    <name type="scientific">Pseudodesulfovibrio indicus</name>
    <dbReference type="NCBI Taxonomy" id="1716143"/>
    <lineage>
        <taxon>Bacteria</taxon>
        <taxon>Pseudomonadati</taxon>
        <taxon>Thermodesulfobacteriota</taxon>
        <taxon>Desulfovibrionia</taxon>
        <taxon>Desulfovibrionales</taxon>
        <taxon>Desulfovibrionaceae</taxon>
    </lineage>
</organism>
<evidence type="ECO:0000259" key="8">
    <source>
        <dbReference type="PROSITE" id="PS50868"/>
    </source>
</evidence>
<dbReference type="EMBL" id="SOBK01000001">
    <property type="protein sequence ID" value="TDT91752.1"/>
    <property type="molecule type" value="Genomic_DNA"/>
</dbReference>
<dbReference type="InterPro" id="IPR046341">
    <property type="entry name" value="SET_dom_sf"/>
</dbReference>
<dbReference type="InterPro" id="IPR003616">
    <property type="entry name" value="Post-SET_dom"/>
</dbReference>
<dbReference type="Pfam" id="PF04055">
    <property type="entry name" value="Radical_SAM"/>
    <property type="match status" value="1"/>
</dbReference>
<comment type="caution">
    <text evidence="10">The sequence shown here is derived from an EMBL/GenBank/DDBJ whole genome shotgun (WGS) entry which is preliminary data.</text>
</comment>
<dbReference type="Proteomes" id="UP000295506">
    <property type="component" value="Unassembled WGS sequence"/>
</dbReference>
<proteinExistence type="predicted"/>
<dbReference type="SUPFAM" id="SSF82199">
    <property type="entry name" value="SET domain"/>
    <property type="match status" value="1"/>
</dbReference>
<dbReference type="PANTHER" id="PTHR43273:SF2">
    <property type="entry name" value="RADICAL SAM CORE DOMAIN-CONTAINING PROTEIN"/>
    <property type="match status" value="1"/>
</dbReference>
<dbReference type="GO" id="GO:0016491">
    <property type="term" value="F:oxidoreductase activity"/>
    <property type="evidence" value="ECO:0007669"/>
    <property type="project" value="InterPro"/>
</dbReference>
<dbReference type="GO" id="GO:0016740">
    <property type="term" value="F:transferase activity"/>
    <property type="evidence" value="ECO:0007669"/>
    <property type="project" value="UniProtKB-KW"/>
</dbReference>
<dbReference type="Gene3D" id="3.20.20.70">
    <property type="entry name" value="Aldolase class I"/>
    <property type="match status" value="1"/>
</dbReference>
<name>A0AA94PRQ8_9BACT</name>
<keyword evidence="5" id="KW-0408">Iron</keyword>
<dbReference type="RefSeq" id="WP_078063643.1">
    <property type="nucleotide sequence ID" value="NZ_SOBK01000001.1"/>
</dbReference>
<keyword evidence="6" id="KW-0411">Iron-sulfur</keyword>
<evidence type="ECO:0000259" key="7">
    <source>
        <dbReference type="PROSITE" id="PS50280"/>
    </source>
</evidence>
<evidence type="ECO:0000256" key="1">
    <source>
        <dbReference type="ARBA" id="ARBA00001966"/>
    </source>
</evidence>
<dbReference type="InterPro" id="IPR013785">
    <property type="entry name" value="Aldolase_TIM"/>
</dbReference>
<sequence>MHEYTLIIAGFGSIGTAFYSMYSDYIRSFSCCYIVDIKLMDCNDDFVKFKQLDISDDTSFHQFLESISKDKIFFLNLTAGLDTYKIRQTINEFDSIYIDTACSSIKYKDEYRYSELMPYTYQQVNEHGNTFLMCCGLNPGIIEIMIRFVIFEHFKDSEKIDITIFERDTISTANQFEGNAPVSWSVDTLVDEVVLSPTLEIHNNDLIEASSAPTQIGYISWFGEIIPARLVGHEDIWNLHDLKNIKVRNCVYAYSFSDDVMNILSDKMECAKNHLYLPDSQQELFGNDTIVVKISDADRGVSKVYGWSIDHNETWRKYHINSVQFQVSASVRFFCDLIRESLIEPNNGCNATQLPIQNSLWGKLRQKMHDLSIFWEEIPKDSICLESERVLKSDTGIDVTIKDSDISGIGAYAKQNIQKGAIITSIDGELYSTKEFLDSYDETSDRFVQVGVNEYLGPMKGSKAQQSIDEFLNHSCDPNCAFISYEDGFAFQAIKYIELGEELTWDYSTTINYEDKPVQCMCGSSNCRSQIRAFWELPEKVKVFYLERSYVPNYILELSNYKLTKNPPHDLYINLHTTTSCNLRCKYCYEKRGINRTPTYSKSELKNYLDKVNCTHPTFIFFGGEPLCNIRYITEIIDTYTSEFQGNASFQIQTNGILISKIPIEALNQLEIIHISFDGTCDTISNSRGSEVYHKICESINWLQSVGYKGLVIGRATITEDGDIGKDLLSLYEHFDYIHFQLDSRLDGSEKVFLSKLITGYEILMNRWLEDIDSGTCKKIILPFLSLAMIRKEGVKEKHNYLHCLSGYKGITIDVDGNIFVCPEGAGDNVHGDTAACSMGNIYSDSLTPSLHQPDTRCYVCDLFEVCRGRCRWNSYGIYCDSVRSLVSIVDKYIDTIYLYHMSFSKGTLDKLLYCSEPIP</sequence>
<dbReference type="PROSITE" id="PS51918">
    <property type="entry name" value="RADICAL_SAM"/>
    <property type="match status" value="1"/>
</dbReference>
<accession>A0AA94PRQ8</accession>
<dbReference type="SFLD" id="SFLDG01067">
    <property type="entry name" value="SPASM/twitch_domain_containing"/>
    <property type="match status" value="1"/>
</dbReference>
<dbReference type="Gene3D" id="3.40.50.720">
    <property type="entry name" value="NAD(P)-binding Rossmann-like Domain"/>
    <property type="match status" value="1"/>
</dbReference>
<dbReference type="CDD" id="cd01335">
    <property type="entry name" value="Radical_SAM"/>
    <property type="match status" value="1"/>
</dbReference>
<feature type="domain" description="Post-SET" evidence="8">
    <location>
        <begin position="516"/>
        <end position="532"/>
    </location>
</feature>
<dbReference type="Gene3D" id="2.170.270.10">
    <property type="entry name" value="SET domain"/>
    <property type="match status" value="1"/>
</dbReference>
<feature type="domain" description="SET" evidence="7">
    <location>
        <begin position="397"/>
        <end position="508"/>
    </location>
</feature>
<evidence type="ECO:0000256" key="2">
    <source>
        <dbReference type="ARBA" id="ARBA00022679"/>
    </source>
</evidence>
<evidence type="ECO:0000256" key="4">
    <source>
        <dbReference type="ARBA" id="ARBA00022723"/>
    </source>
</evidence>
<dbReference type="Pfam" id="PF00856">
    <property type="entry name" value="SET"/>
    <property type="match status" value="1"/>
</dbReference>
<evidence type="ECO:0000256" key="5">
    <source>
        <dbReference type="ARBA" id="ARBA00023004"/>
    </source>
</evidence>
<dbReference type="InterPro" id="IPR023867">
    <property type="entry name" value="Sulphatase_maturase_rSAM"/>
</dbReference>
<dbReference type="GO" id="GO:0051536">
    <property type="term" value="F:iron-sulfur cluster binding"/>
    <property type="evidence" value="ECO:0007669"/>
    <property type="project" value="UniProtKB-KW"/>
</dbReference>
<dbReference type="PROSITE" id="PS50280">
    <property type="entry name" value="SET"/>
    <property type="match status" value="1"/>
</dbReference>
<keyword evidence="3" id="KW-0949">S-adenosyl-L-methionine</keyword>
<evidence type="ECO:0000259" key="9">
    <source>
        <dbReference type="PROSITE" id="PS51918"/>
    </source>
</evidence>
<keyword evidence="2" id="KW-0808">Transferase</keyword>
<dbReference type="InterPro" id="IPR058240">
    <property type="entry name" value="rSAM_sf"/>
</dbReference>
<reference evidence="10 11" key="1">
    <citation type="submission" date="2019-03" db="EMBL/GenBank/DDBJ databases">
        <title>Genomic Encyclopedia of Type Strains, Phase IV (KMG-IV): sequencing the most valuable type-strain genomes for metagenomic binning, comparative biology and taxonomic classification.</title>
        <authorList>
            <person name="Goeker M."/>
        </authorList>
    </citation>
    <scope>NUCLEOTIDE SEQUENCE [LARGE SCALE GENOMIC DNA]</scope>
    <source>
        <strain evidence="10 11">DSM 101483</strain>
    </source>
</reference>
<evidence type="ECO:0000256" key="3">
    <source>
        <dbReference type="ARBA" id="ARBA00022691"/>
    </source>
</evidence>
<comment type="cofactor">
    <cofactor evidence="1">
        <name>[4Fe-4S] cluster</name>
        <dbReference type="ChEBI" id="CHEBI:49883"/>
    </cofactor>
</comment>
<protein>
    <submittedName>
        <fullName evidence="10">Radical SAM protein with 4Fe4S-binding SPASM domain</fullName>
    </submittedName>
</protein>
<gene>
    <name evidence="10" type="ORF">EDC59_101151</name>
</gene>
<dbReference type="GO" id="GO:0046872">
    <property type="term" value="F:metal ion binding"/>
    <property type="evidence" value="ECO:0007669"/>
    <property type="project" value="UniProtKB-KW"/>
</dbReference>
<dbReference type="PANTHER" id="PTHR43273">
    <property type="entry name" value="ANAEROBIC SULFATASE-MATURATING ENZYME HOMOLOG ASLB-RELATED"/>
    <property type="match status" value="1"/>
</dbReference>
<dbReference type="PROSITE" id="PS50868">
    <property type="entry name" value="POST_SET"/>
    <property type="match status" value="1"/>
</dbReference>
<dbReference type="SFLD" id="SFLDS00029">
    <property type="entry name" value="Radical_SAM"/>
    <property type="match status" value="1"/>
</dbReference>
<dbReference type="SUPFAM" id="SSF102114">
    <property type="entry name" value="Radical SAM enzymes"/>
    <property type="match status" value="1"/>
</dbReference>
<evidence type="ECO:0000313" key="11">
    <source>
        <dbReference type="Proteomes" id="UP000295506"/>
    </source>
</evidence>
<evidence type="ECO:0000256" key="6">
    <source>
        <dbReference type="ARBA" id="ARBA00023014"/>
    </source>
</evidence>
<keyword evidence="4" id="KW-0479">Metal-binding</keyword>